<proteinExistence type="predicted"/>
<dbReference type="PANTHER" id="PTHR30029:SF2">
    <property type="entry name" value="STAGE V SPORULATION PROTEIN R"/>
    <property type="match status" value="1"/>
</dbReference>
<evidence type="ECO:0000259" key="2">
    <source>
        <dbReference type="Pfam" id="PF24755"/>
    </source>
</evidence>
<dbReference type="PANTHER" id="PTHR30029">
    <property type="entry name" value="STAGE V SPORULATION PROTEIN R"/>
    <property type="match status" value="1"/>
</dbReference>
<sequence>MTQDELRRLIRIEERVHELADEYGLMTTKIDFEVCPARRILEAMSYHFPTNFSHWTFGRDFEKNRTFYEHTGTGIPYEQVWNFERPRALLVDTNPLPLNAMIIAHVYGHVDFFLASSFLKRGRSFSNVAEEARYAAERFRKYEAQYGQTAVEQTMDAALSIQWHQPLDVFLEEPDEEDARQALIAREKMKLASLEKNIRLNNKERAQETECVIRRLKRLEDITPPEPVYDILKYINRQSTRLKPFQQDIVSVLRNQARALAPNMLTKMLNEGWATYWHLRIIRKLTEEGLITSSEHGVWTTFHAKVTQRNKLHLNVYHLGPAIFEYAEHCWDTGRFGREYEDCTDPIERAHWDTGANKGKEKIFSMRESYSDRMAIEEFATDEFIRGNELYIYREGEDQRTGDRIAVIMEKNPGIIRRYLLMYFSYYGIPSIAVVDGNYQDKRIMLLKHDDHGMQLDETYIEGTLRHIHYLWGYPVYLDSIIDDKTHRYSFDGKRYSVD</sequence>
<dbReference type="AlphaFoldDB" id="A0A2H0CTN0"/>
<evidence type="ECO:0000313" key="4">
    <source>
        <dbReference type="Proteomes" id="UP000230638"/>
    </source>
</evidence>
<evidence type="ECO:0008006" key="5">
    <source>
        <dbReference type="Google" id="ProtNLM"/>
    </source>
</evidence>
<dbReference type="Proteomes" id="UP000230638">
    <property type="component" value="Unassembled WGS sequence"/>
</dbReference>
<feature type="domain" description="SpoVR-like C-terminal" evidence="2">
    <location>
        <begin position="430"/>
        <end position="481"/>
    </location>
</feature>
<dbReference type="InterPro" id="IPR056174">
    <property type="entry name" value="SpoVR_N"/>
</dbReference>
<dbReference type="Pfam" id="PF04293">
    <property type="entry name" value="SpoVR"/>
    <property type="match status" value="1"/>
</dbReference>
<dbReference type="Pfam" id="PF24755">
    <property type="entry name" value="SpoVR_C"/>
    <property type="match status" value="1"/>
</dbReference>
<evidence type="ECO:0000313" key="3">
    <source>
        <dbReference type="EMBL" id="PIP73111.1"/>
    </source>
</evidence>
<dbReference type="EMBL" id="PCTL01000030">
    <property type="protein sequence ID" value="PIP73111.1"/>
    <property type="molecule type" value="Genomic_DNA"/>
</dbReference>
<feature type="domain" description="SpoVR protein-like N-terminal" evidence="1">
    <location>
        <begin position="5"/>
        <end position="411"/>
    </location>
</feature>
<comment type="caution">
    <text evidence="3">The sequence shown here is derived from an EMBL/GenBank/DDBJ whole genome shotgun (WGS) entry which is preliminary data.</text>
</comment>
<name>A0A2H0CTN0_9BACT</name>
<accession>A0A2H0CTN0</accession>
<protein>
    <recommendedName>
        <fullName evidence="5">SpoVR family protein</fullName>
    </recommendedName>
</protein>
<dbReference type="InterPro" id="IPR007390">
    <property type="entry name" value="Spore_V_R"/>
</dbReference>
<evidence type="ECO:0000259" key="1">
    <source>
        <dbReference type="Pfam" id="PF04293"/>
    </source>
</evidence>
<reference evidence="3 4" key="1">
    <citation type="submission" date="2017-09" db="EMBL/GenBank/DDBJ databases">
        <title>Depth-based differentiation of microbial function through sediment-hosted aquifers and enrichment of novel symbionts in the deep terrestrial subsurface.</title>
        <authorList>
            <person name="Probst A.J."/>
            <person name="Ladd B."/>
            <person name="Jarett J.K."/>
            <person name="Geller-Mcgrath D.E."/>
            <person name="Sieber C.M."/>
            <person name="Emerson J.B."/>
            <person name="Anantharaman K."/>
            <person name="Thomas B.C."/>
            <person name="Malmstrom R."/>
            <person name="Stieglmeier M."/>
            <person name="Klingl A."/>
            <person name="Woyke T."/>
            <person name="Ryan C.M."/>
            <person name="Banfield J.F."/>
        </authorList>
    </citation>
    <scope>NUCLEOTIDE SEQUENCE [LARGE SCALE GENOMIC DNA]</scope>
    <source>
        <strain evidence="3">CG22_combo_CG10-13_8_21_14_all_47_15</strain>
    </source>
</reference>
<organism evidence="3 4">
    <name type="scientific">Candidatus Lloydbacteria bacterium CG22_combo_CG10-13_8_21_14_all_47_15</name>
    <dbReference type="NCBI Taxonomy" id="1974635"/>
    <lineage>
        <taxon>Bacteria</taxon>
        <taxon>Candidatus Lloydiibacteriota</taxon>
    </lineage>
</organism>
<gene>
    <name evidence="3" type="ORF">COW88_03090</name>
</gene>
<dbReference type="InterPro" id="IPR057008">
    <property type="entry name" value="SpoVR-like_C"/>
</dbReference>